<keyword evidence="8" id="KW-0460">Magnesium</keyword>
<feature type="domain" description="CobQ/CobB/MinD/ParA nucleotide binding" evidence="10">
    <location>
        <begin position="2"/>
        <end position="178"/>
    </location>
</feature>
<evidence type="ECO:0000256" key="4">
    <source>
        <dbReference type="ARBA" id="ARBA00022573"/>
    </source>
</evidence>
<dbReference type="NCBIfam" id="NF002204">
    <property type="entry name" value="PRK01077.1"/>
    <property type="match status" value="1"/>
</dbReference>
<dbReference type="RefSeq" id="WP_151125880.1">
    <property type="nucleotide sequence ID" value="NZ_CP088082.1"/>
</dbReference>
<comment type="caution">
    <text evidence="12">The sequence shown here is derived from an EMBL/GenBank/DDBJ whole genome shotgun (WGS) entry which is preliminary data.</text>
</comment>
<dbReference type="PANTHER" id="PTHR43873">
    <property type="entry name" value="COBYRINATE A,C-DIAMIDE SYNTHASE"/>
    <property type="match status" value="1"/>
</dbReference>
<reference evidence="12 13" key="1">
    <citation type="submission" date="2019-09" db="EMBL/GenBank/DDBJ databases">
        <title>Draft genome sequences of 48 bacterial type strains from the CCUG.</title>
        <authorList>
            <person name="Tunovic T."/>
            <person name="Pineiro-Iglesias B."/>
            <person name="Unosson C."/>
            <person name="Inganas E."/>
            <person name="Ohlen M."/>
            <person name="Cardew S."/>
            <person name="Jensie-Markopoulos S."/>
            <person name="Salva-Serra F."/>
            <person name="Jaen-Luchoro D."/>
            <person name="Karlsson R."/>
            <person name="Svensson-Stadler L."/>
            <person name="Chun J."/>
            <person name="Moore E."/>
        </authorList>
    </citation>
    <scope>NUCLEOTIDE SEQUENCE [LARGE SCALE GENOMIC DNA]</scope>
    <source>
        <strain evidence="12 13">CCUG 30977</strain>
    </source>
</reference>
<keyword evidence="4" id="KW-0169">Cobalamin biosynthesis</keyword>
<dbReference type="InterPro" id="IPR002586">
    <property type="entry name" value="CobQ/CobB/MinD/ParA_Nub-bd_dom"/>
</dbReference>
<evidence type="ECO:0000259" key="11">
    <source>
        <dbReference type="Pfam" id="PF07685"/>
    </source>
</evidence>
<evidence type="ECO:0000313" key="12">
    <source>
        <dbReference type="EMBL" id="KAB0573931.1"/>
    </source>
</evidence>
<gene>
    <name evidence="12" type="ORF">F7Q92_20215</name>
</gene>
<keyword evidence="13" id="KW-1185">Reference proteome</keyword>
<protein>
    <submittedName>
        <fullName evidence="12">Cobyrinate a,c-diamide synthase</fullName>
    </submittedName>
</protein>
<dbReference type="GO" id="GO:0042242">
    <property type="term" value="F:cobyrinic acid a,c-diamide synthase activity"/>
    <property type="evidence" value="ECO:0007669"/>
    <property type="project" value="InterPro"/>
</dbReference>
<dbReference type="SUPFAM" id="SSF52540">
    <property type="entry name" value="P-loop containing nucleoside triphosphate hydrolases"/>
    <property type="match status" value="1"/>
</dbReference>
<evidence type="ECO:0000256" key="8">
    <source>
        <dbReference type="ARBA" id="ARBA00022842"/>
    </source>
</evidence>
<dbReference type="EMBL" id="VZPB01000084">
    <property type="protein sequence ID" value="KAB0573931.1"/>
    <property type="molecule type" value="Genomic_DNA"/>
</dbReference>
<dbReference type="InterPro" id="IPR029062">
    <property type="entry name" value="Class_I_gatase-like"/>
</dbReference>
<comment type="pathway">
    <text evidence="2">Cofactor biosynthesis; adenosylcobalamin biosynthesis.</text>
</comment>
<dbReference type="AlphaFoldDB" id="A0A643F6T9"/>
<evidence type="ECO:0000313" key="13">
    <source>
        <dbReference type="Proteomes" id="UP000430120"/>
    </source>
</evidence>
<dbReference type="PROSITE" id="PS51274">
    <property type="entry name" value="GATASE_COBBQ"/>
    <property type="match status" value="1"/>
</dbReference>
<dbReference type="Pfam" id="PF07685">
    <property type="entry name" value="GATase_3"/>
    <property type="match status" value="1"/>
</dbReference>
<dbReference type="Gene3D" id="3.40.50.880">
    <property type="match status" value="1"/>
</dbReference>
<evidence type="ECO:0000256" key="5">
    <source>
        <dbReference type="ARBA" id="ARBA00022598"/>
    </source>
</evidence>
<evidence type="ECO:0000256" key="1">
    <source>
        <dbReference type="ARBA" id="ARBA00001946"/>
    </source>
</evidence>
<dbReference type="OrthoDB" id="9764035at2"/>
<dbReference type="InterPro" id="IPR011698">
    <property type="entry name" value="GATase_3"/>
</dbReference>
<evidence type="ECO:0000256" key="3">
    <source>
        <dbReference type="ARBA" id="ARBA00006205"/>
    </source>
</evidence>
<name>A0A643F6T9_IDEDE</name>
<dbReference type="GO" id="GO:0005524">
    <property type="term" value="F:ATP binding"/>
    <property type="evidence" value="ECO:0007669"/>
    <property type="project" value="UniProtKB-KW"/>
</dbReference>
<comment type="similarity">
    <text evidence="3">Belongs to the CobB/CobQ family. CobQ subfamily.</text>
</comment>
<evidence type="ECO:0000256" key="7">
    <source>
        <dbReference type="ARBA" id="ARBA00022840"/>
    </source>
</evidence>
<evidence type="ECO:0000256" key="9">
    <source>
        <dbReference type="ARBA" id="ARBA00022962"/>
    </source>
</evidence>
<comment type="cofactor">
    <cofactor evidence="1">
        <name>Mg(2+)</name>
        <dbReference type="ChEBI" id="CHEBI:18420"/>
    </cofactor>
</comment>
<dbReference type="Proteomes" id="UP000430120">
    <property type="component" value="Unassembled WGS sequence"/>
</dbReference>
<dbReference type="InterPro" id="IPR004484">
    <property type="entry name" value="CbiA/CobB_synth"/>
</dbReference>
<evidence type="ECO:0000256" key="6">
    <source>
        <dbReference type="ARBA" id="ARBA00022741"/>
    </source>
</evidence>
<dbReference type="Pfam" id="PF01656">
    <property type="entry name" value="CbiA"/>
    <property type="match status" value="1"/>
</dbReference>
<dbReference type="PANTHER" id="PTHR43873:SF1">
    <property type="entry name" value="COBYRINATE A,C-DIAMIDE SYNTHASE"/>
    <property type="match status" value="1"/>
</dbReference>
<keyword evidence="5" id="KW-0436">Ligase</keyword>
<sequence length="427" mass="45663">MVSAPASGQGKTTVTAALARRWTRQGLRVRVFKTGPDFLDPMIHARASGQPCWQLDLWMGGEAHCRRLLAEAAQDHDIVLVEGVMGLFDGRPSSADLAQTFGLPVLAVIEAAAMAQTFGALALGLQQYRPGLPVSGVLANRVGSPGHAEMLRESLPPGLAWYGALPREAGFELPSRHLGLVQAAELADLDARLDRAADALAALDLPLPPEVDWGRPEPDVDELAVYEQAPLRGQCVAIARDAAFAFLYPANVQLLQRLGAGLCFFSPLADEPVPEGATAVYLPGGYPELHAATLAEARRTRRSLQAHHAAGLPLVAECGGMLALAEGLTDAQGTRHAGWGLLPGEARMSPRLVNLGLHAAELPEGTVRGHTFHHARFESPLPPLTHTQAQRHHGQPEAVYRQGRLQASFLHAYFPSAPAAVARWFSV</sequence>
<keyword evidence="6" id="KW-0547">Nucleotide-binding</keyword>
<keyword evidence="9" id="KW-0315">Glutamine amidotransferase</keyword>
<dbReference type="Gene3D" id="3.40.50.300">
    <property type="entry name" value="P-loop containing nucleotide triphosphate hydrolases"/>
    <property type="match status" value="2"/>
</dbReference>
<proteinExistence type="inferred from homology"/>
<dbReference type="InterPro" id="IPR027417">
    <property type="entry name" value="P-loop_NTPase"/>
</dbReference>
<evidence type="ECO:0000256" key="2">
    <source>
        <dbReference type="ARBA" id="ARBA00004953"/>
    </source>
</evidence>
<dbReference type="SUPFAM" id="SSF52317">
    <property type="entry name" value="Class I glutamine amidotransferase-like"/>
    <property type="match status" value="1"/>
</dbReference>
<evidence type="ECO:0000259" key="10">
    <source>
        <dbReference type="Pfam" id="PF01656"/>
    </source>
</evidence>
<keyword evidence="7" id="KW-0067">ATP-binding</keyword>
<organism evidence="12 13">
    <name type="scientific">Ideonella dechloratans</name>
    <dbReference type="NCBI Taxonomy" id="36863"/>
    <lineage>
        <taxon>Bacteria</taxon>
        <taxon>Pseudomonadati</taxon>
        <taxon>Pseudomonadota</taxon>
        <taxon>Betaproteobacteria</taxon>
        <taxon>Burkholderiales</taxon>
        <taxon>Sphaerotilaceae</taxon>
        <taxon>Ideonella</taxon>
    </lineage>
</organism>
<accession>A0A643F6T9</accession>
<dbReference type="GO" id="GO:0009236">
    <property type="term" value="P:cobalamin biosynthetic process"/>
    <property type="evidence" value="ECO:0007669"/>
    <property type="project" value="UniProtKB-KW"/>
</dbReference>
<dbReference type="CDD" id="cd05388">
    <property type="entry name" value="CobB_N"/>
    <property type="match status" value="1"/>
</dbReference>
<feature type="domain" description="CobB/CobQ-like glutamine amidotransferase" evidence="11">
    <location>
        <begin position="236"/>
        <end position="416"/>
    </location>
</feature>